<evidence type="ECO:0000256" key="2">
    <source>
        <dbReference type="PROSITE-ProRule" id="PRU00094"/>
    </source>
</evidence>
<dbReference type="InterPro" id="IPR000679">
    <property type="entry name" value="Znf_GATA"/>
</dbReference>
<reference evidence="4 5" key="1">
    <citation type="submission" date="2024-01" db="EMBL/GenBank/DDBJ databases">
        <title>The genome of the rayed Mediterranean limpet Patella caerulea (Linnaeus, 1758).</title>
        <authorList>
            <person name="Anh-Thu Weber A."/>
            <person name="Halstead-Nussloch G."/>
        </authorList>
    </citation>
    <scope>NUCLEOTIDE SEQUENCE [LARGE SCALE GENOMIC DNA]</scope>
    <source>
        <strain evidence="4">AATW-2023a</strain>
        <tissue evidence="4">Whole specimen</tissue>
    </source>
</reference>
<organism evidence="4 5">
    <name type="scientific">Patella caerulea</name>
    <name type="common">Rayed Mediterranean limpet</name>
    <dbReference type="NCBI Taxonomy" id="87958"/>
    <lineage>
        <taxon>Eukaryota</taxon>
        <taxon>Metazoa</taxon>
        <taxon>Spiralia</taxon>
        <taxon>Lophotrochozoa</taxon>
        <taxon>Mollusca</taxon>
        <taxon>Gastropoda</taxon>
        <taxon>Patellogastropoda</taxon>
        <taxon>Patelloidea</taxon>
        <taxon>Patellidae</taxon>
        <taxon>Patella</taxon>
    </lineage>
</organism>
<dbReference type="Proteomes" id="UP001347796">
    <property type="component" value="Unassembled WGS sequence"/>
</dbReference>
<evidence type="ECO:0000259" key="3">
    <source>
        <dbReference type="PROSITE" id="PS50114"/>
    </source>
</evidence>
<keyword evidence="2" id="KW-0862">Zinc</keyword>
<keyword evidence="5" id="KW-1185">Reference proteome</keyword>
<protein>
    <recommendedName>
        <fullName evidence="3">GATA-type domain-containing protein</fullName>
    </recommendedName>
</protein>
<accession>A0AAN8GDC5</accession>
<feature type="domain" description="GATA-type" evidence="3">
    <location>
        <begin position="324"/>
        <end position="378"/>
    </location>
</feature>
<evidence type="ECO:0000313" key="5">
    <source>
        <dbReference type="Proteomes" id="UP001347796"/>
    </source>
</evidence>
<keyword evidence="1" id="KW-0539">Nucleus</keyword>
<evidence type="ECO:0000313" key="4">
    <source>
        <dbReference type="EMBL" id="KAK6168861.1"/>
    </source>
</evidence>
<dbReference type="Gene3D" id="3.30.50.10">
    <property type="entry name" value="Erythroid Transcription Factor GATA-1, subunit A"/>
    <property type="match status" value="1"/>
</dbReference>
<dbReference type="PROSITE" id="PS50114">
    <property type="entry name" value="GATA_ZN_FINGER_2"/>
    <property type="match status" value="1"/>
</dbReference>
<evidence type="ECO:0000256" key="1">
    <source>
        <dbReference type="ARBA" id="ARBA00023242"/>
    </source>
</evidence>
<dbReference type="GO" id="GO:0043565">
    <property type="term" value="F:sequence-specific DNA binding"/>
    <property type="evidence" value="ECO:0007669"/>
    <property type="project" value="InterPro"/>
</dbReference>
<keyword evidence="2" id="KW-0863">Zinc-finger</keyword>
<keyword evidence="2" id="KW-0479">Metal-binding</keyword>
<dbReference type="GO" id="GO:0006355">
    <property type="term" value="P:regulation of DNA-templated transcription"/>
    <property type="evidence" value="ECO:0007669"/>
    <property type="project" value="InterPro"/>
</dbReference>
<dbReference type="InterPro" id="IPR013088">
    <property type="entry name" value="Znf_NHR/GATA"/>
</dbReference>
<dbReference type="AlphaFoldDB" id="A0AAN8GDC5"/>
<sequence>MPITKESTEKILNNTYDNLTSNEKCLTDLITDIKQFKLWLFKDIEIRNRFQTKGDLKIYFNKKNNQFRLVFISSKGKRHDTSFKCNHLGFRDYICQQNIKSFLLSKKGAAWINDGVKENTVKELLELPTNIRNLLDTDPSVSFVKKRCQYRLDCKLKSGTTKCKFFDVSNTEIQSYDKINEFLINENNCLNWLTNKVIGKNNLKWTFIKSVQTGIETKRYMDLLDFDFRIEYKNSTEKIFDEDTPKVSLNINPAWGETHRPDESYKLLDHYMGSLQVLSKFYIRCSGKTSFCKARCGNFLSEIDRSPFINHCNKCNTTLVSKICMNCCVENSFKWYKNQETDRDVCSACQIYFNINKTNRPQQLYNLETKNKELIKRHDIHFNCNFALKFVNSQQNQAQWDIYQFSSDVKQINKRGLSLSFRDKVDGARSAYKTTPQQILAGHLKKIPIYTGISSTSEIFHLDPRKAMKKIQNRIETSDKHSIDQHIGVGKEDDVKITSDWRSTENILGNNIESVLFFQRGYSKRNRDYHIVISNESNLKALFQWGKHVMGLDVNHNFMSVRFKTFMYTFCDSYNTGRVAAFAISNNETEMTHILQILLANMPCVITLKSYRFIMTMKGGTIQDHVLKSVTSFLQF</sequence>
<name>A0AAN8GDC5_PATCE</name>
<dbReference type="GO" id="GO:0008270">
    <property type="term" value="F:zinc ion binding"/>
    <property type="evidence" value="ECO:0007669"/>
    <property type="project" value="UniProtKB-KW"/>
</dbReference>
<comment type="caution">
    <text evidence="4">The sequence shown here is derived from an EMBL/GenBank/DDBJ whole genome shotgun (WGS) entry which is preliminary data.</text>
</comment>
<gene>
    <name evidence="4" type="ORF">SNE40_020032</name>
</gene>
<dbReference type="EMBL" id="JAZGQO010000015">
    <property type="protein sequence ID" value="KAK6168861.1"/>
    <property type="molecule type" value="Genomic_DNA"/>
</dbReference>
<proteinExistence type="predicted"/>
<dbReference type="SMART" id="SM00401">
    <property type="entry name" value="ZnF_GATA"/>
    <property type="match status" value="1"/>
</dbReference>